<evidence type="ECO:0000256" key="1">
    <source>
        <dbReference type="ARBA" id="ARBA00008520"/>
    </source>
</evidence>
<dbReference type="Pfam" id="PF01547">
    <property type="entry name" value="SBP_bac_1"/>
    <property type="match status" value="1"/>
</dbReference>
<name>A0A7Z0AB53_9MICO</name>
<evidence type="ECO:0000256" key="2">
    <source>
        <dbReference type="ARBA" id="ARBA00022448"/>
    </source>
</evidence>
<reference evidence="6 7" key="1">
    <citation type="submission" date="2020-07" db="EMBL/GenBank/DDBJ databases">
        <title>Sequencing the genomes of 1000 actinobacteria strains.</title>
        <authorList>
            <person name="Klenk H.-P."/>
        </authorList>
    </citation>
    <scope>NUCLEOTIDE SEQUENCE [LARGE SCALE GENOMIC DNA]</scope>
    <source>
        <strain evidence="6 7">DSM 26341</strain>
    </source>
</reference>
<dbReference type="RefSeq" id="WP_179426616.1">
    <property type="nucleotide sequence ID" value="NZ_JACBZP010000001.1"/>
</dbReference>
<sequence>MKRATFLRGAAAMAAAATVSSCSSEGSGNKSSGKSDNWEIPQKDPTATITVVGQRAKSGTSGMDPVLKAFHKAHPTITVKYQQIPFKNLNSVLASRITDKTGNPDVFWTDQPRVAAYATKGYLADLTDQFGDLTSALVPTTVDACKFQGKLWSLPLGNSSQVLYYNPALLEKAGVKPPSADPAKRITWQQLAKDAKRVQDKGGAKYGMLFGQPNRYYQLEPLPASDGGGIGAKGKHNLTVDVNNPQWVETMNFYGSLFDKKISPKSITPEQTGPTFIAGHTGYFWHTQNWVTWITEQAKFEWGGGLTPVWEGGTPYTPTGSWGIGLNPYSKNKEAAAIFMKWLAIDGVGGFGKSMEWSIMPANKKGVEKYLASEPYTGSAGGKAAAKIIDYESKNTAQARVATVGYVEFETLIEEAFSDISNGTDAKKALDTAQQKITSAWKKYQ</sequence>
<evidence type="ECO:0000256" key="4">
    <source>
        <dbReference type="SAM" id="MobiDB-lite"/>
    </source>
</evidence>
<dbReference type="PROSITE" id="PS51257">
    <property type="entry name" value="PROKAR_LIPOPROTEIN"/>
    <property type="match status" value="1"/>
</dbReference>
<evidence type="ECO:0000256" key="5">
    <source>
        <dbReference type="SAM" id="SignalP"/>
    </source>
</evidence>
<feature type="region of interest" description="Disordered" evidence="4">
    <location>
        <begin position="19"/>
        <end position="41"/>
    </location>
</feature>
<accession>A0A7Z0AB53</accession>
<feature type="signal peptide" evidence="5">
    <location>
        <begin position="1"/>
        <end position="17"/>
    </location>
</feature>
<evidence type="ECO:0000256" key="3">
    <source>
        <dbReference type="ARBA" id="ARBA00022729"/>
    </source>
</evidence>
<keyword evidence="6" id="KW-0762">Sugar transport</keyword>
<protein>
    <submittedName>
        <fullName evidence="6">Multiple sugar transport system substrate-binding protein</fullName>
    </submittedName>
</protein>
<dbReference type="CDD" id="cd13585">
    <property type="entry name" value="PBP2_TMBP_like"/>
    <property type="match status" value="1"/>
</dbReference>
<feature type="compositionally biased region" description="Low complexity" evidence="4">
    <location>
        <begin position="19"/>
        <end position="35"/>
    </location>
</feature>
<comment type="similarity">
    <text evidence="1">Belongs to the bacterial solute-binding protein 1 family.</text>
</comment>
<comment type="caution">
    <text evidence="6">The sequence shown here is derived from an EMBL/GenBank/DDBJ whole genome shotgun (WGS) entry which is preliminary data.</text>
</comment>
<gene>
    <name evidence="6" type="ORF">BJY26_001252</name>
</gene>
<evidence type="ECO:0000313" key="6">
    <source>
        <dbReference type="EMBL" id="NYI66946.1"/>
    </source>
</evidence>
<dbReference type="GO" id="GO:0042956">
    <property type="term" value="P:maltodextrin transmembrane transport"/>
    <property type="evidence" value="ECO:0007669"/>
    <property type="project" value="TreeGrafter"/>
</dbReference>
<feature type="chain" id="PRO_5038386640" evidence="5">
    <location>
        <begin position="18"/>
        <end position="445"/>
    </location>
</feature>
<evidence type="ECO:0000313" key="7">
    <source>
        <dbReference type="Proteomes" id="UP000539111"/>
    </source>
</evidence>
<proteinExistence type="inferred from homology"/>
<keyword evidence="2" id="KW-0813">Transport</keyword>
<dbReference type="InterPro" id="IPR006059">
    <property type="entry name" value="SBP"/>
</dbReference>
<dbReference type="GO" id="GO:0055052">
    <property type="term" value="C:ATP-binding cassette (ABC) transporter complex, substrate-binding subunit-containing"/>
    <property type="evidence" value="ECO:0007669"/>
    <property type="project" value="TreeGrafter"/>
</dbReference>
<dbReference type="EMBL" id="JACBZP010000001">
    <property type="protein sequence ID" value="NYI66946.1"/>
    <property type="molecule type" value="Genomic_DNA"/>
</dbReference>
<dbReference type="AlphaFoldDB" id="A0A7Z0AB53"/>
<dbReference type="Proteomes" id="UP000539111">
    <property type="component" value="Unassembled WGS sequence"/>
</dbReference>
<dbReference type="Gene3D" id="3.40.190.10">
    <property type="entry name" value="Periplasmic binding protein-like II"/>
    <property type="match status" value="1"/>
</dbReference>
<dbReference type="PANTHER" id="PTHR30061">
    <property type="entry name" value="MALTOSE-BINDING PERIPLASMIC PROTEIN"/>
    <property type="match status" value="1"/>
</dbReference>
<keyword evidence="3 5" id="KW-0732">Signal</keyword>
<dbReference type="SUPFAM" id="SSF53850">
    <property type="entry name" value="Periplasmic binding protein-like II"/>
    <property type="match status" value="1"/>
</dbReference>
<organism evidence="6 7">
    <name type="scientific">Spelaeicoccus albus</name>
    <dbReference type="NCBI Taxonomy" id="1280376"/>
    <lineage>
        <taxon>Bacteria</taxon>
        <taxon>Bacillati</taxon>
        <taxon>Actinomycetota</taxon>
        <taxon>Actinomycetes</taxon>
        <taxon>Micrococcales</taxon>
        <taxon>Brevibacteriaceae</taxon>
        <taxon>Spelaeicoccus</taxon>
    </lineage>
</organism>
<dbReference type="GO" id="GO:1901982">
    <property type="term" value="F:maltose binding"/>
    <property type="evidence" value="ECO:0007669"/>
    <property type="project" value="TreeGrafter"/>
</dbReference>
<keyword evidence="7" id="KW-1185">Reference proteome</keyword>
<dbReference type="GO" id="GO:0015768">
    <property type="term" value="P:maltose transport"/>
    <property type="evidence" value="ECO:0007669"/>
    <property type="project" value="TreeGrafter"/>
</dbReference>
<dbReference type="PANTHER" id="PTHR30061:SF50">
    <property type="entry name" value="MALTOSE_MALTODEXTRIN-BINDING PERIPLASMIC PROTEIN"/>
    <property type="match status" value="1"/>
</dbReference>